<feature type="compositionally biased region" description="Acidic residues" evidence="1">
    <location>
        <begin position="312"/>
        <end position="321"/>
    </location>
</feature>
<reference evidence="2" key="1">
    <citation type="submission" date="2021-03" db="EMBL/GenBank/DDBJ databases">
        <authorList>
            <person name="Li Z."/>
            <person name="Yang C."/>
        </authorList>
    </citation>
    <scope>NUCLEOTIDE SEQUENCE</scope>
    <source>
        <strain evidence="2">Dzin_1.0</strain>
        <tissue evidence="2">Leaf</tissue>
    </source>
</reference>
<gene>
    <name evidence="2" type="ORF">J5N97_015680</name>
</gene>
<reference evidence="2" key="2">
    <citation type="journal article" date="2022" name="Hortic Res">
        <title>The genome of Dioscorea zingiberensis sheds light on the biosynthesis, origin and evolution of the medicinally important diosgenin saponins.</title>
        <authorList>
            <person name="Li Y."/>
            <person name="Tan C."/>
            <person name="Li Z."/>
            <person name="Guo J."/>
            <person name="Li S."/>
            <person name="Chen X."/>
            <person name="Wang C."/>
            <person name="Dai X."/>
            <person name="Yang H."/>
            <person name="Song W."/>
            <person name="Hou L."/>
            <person name="Xu J."/>
            <person name="Tong Z."/>
            <person name="Xu A."/>
            <person name="Yuan X."/>
            <person name="Wang W."/>
            <person name="Yang Q."/>
            <person name="Chen L."/>
            <person name="Sun Z."/>
            <person name="Wang K."/>
            <person name="Pan B."/>
            <person name="Chen J."/>
            <person name="Bao Y."/>
            <person name="Liu F."/>
            <person name="Qi X."/>
            <person name="Gang D.R."/>
            <person name="Wen J."/>
            <person name="Li J."/>
        </authorList>
    </citation>
    <scope>NUCLEOTIDE SEQUENCE</scope>
    <source>
        <strain evidence="2">Dzin_1.0</strain>
    </source>
</reference>
<feature type="compositionally biased region" description="Basic and acidic residues" evidence="1">
    <location>
        <begin position="322"/>
        <end position="335"/>
    </location>
</feature>
<keyword evidence="3" id="KW-1185">Reference proteome</keyword>
<evidence type="ECO:0000313" key="2">
    <source>
        <dbReference type="EMBL" id="KAJ0973715.1"/>
    </source>
</evidence>
<evidence type="ECO:0000256" key="1">
    <source>
        <dbReference type="SAM" id="MobiDB-lite"/>
    </source>
</evidence>
<dbReference type="AlphaFoldDB" id="A0A9D5CIL0"/>
<feature type="compositionally biased region" description="Polar residues" evidence="1">
    <location>
        <begin position="355"/>
        <end position="366"/>
    </location>
</feature>
<feature type="region of interest" description="Disordered" evidence="1">
    <location>
        <begin position="310"/>
        <end position="390"/>
    </location>
</feature>
<accession>A0A9D5CIL0</accession>
<dbReference type="Proteomes" id="UP001085076">
    <property type="component" value="Miscellaneous, Linkage group lg04"/>
</dbReference>
<protein>
    <submittedName>
        <fullName evidence="2">Uncharacterized protein</fullName>
    </submittedName>
</protein>
<proteinExistence type="predicted"/>
<dbReference type="EMBL" id="JAGGNH010000004">
    <property type="protein sequence ID" value="KAJ0973715.1"/>
    <property type="molecule type" value="Genomic_DNA"/>
</dbReference>
<name>A0A9D5CIL0_9LILI</name>
<feature type="region of interest" description="Disordered" evidence="1">
    <location>
        <begin position="168"/>
        <end position="232"/>
    </location>
</feature>
<comment type="caution">
    <text evidence="2">The sequence shown here is derived from an EMBL/GenBank/DDBJ whole genome shotgun (WGS) entry which is preliminary data.</text>
</comment>
<evidence type="ECO:0000313" key="3">
    <source>
        <dbReference type="Proteomes" id="UP001085076"/>
    </source>
</evidence>
<sequence>MTLPCKLVYHCGCVKMAKHKQGLPGHGAEKCSLGLSEKPTGASSSDPGPTVSKGKGVIGEEAGILQRGTETMMEVDRGEQMERKMEKSTIYGKWMKVRQYSGRRRYTVAGDPPQAGEEESKVITSIAHEELMPCDRLVDETVEEHVEKDYPLEGDTSVVPPAVINLNRGSRVGQRGRGRGDRHAGRGRANTMSETELVEPTHQGVMVQSQMGRGSSHKKQMRASRSDLTQESGAPLQELVQHSCSPGTEVELLSSVIPDNHRSKLRASCLGAKRGSSILKENLSKQNHQALVLCVSGNIPIPKDQEQREMEFMDAEEPPDPGEERIGSPVLRDEESFPLDPGESMQVERPETVLSDCTSSKRSTVADSHIQKKGRIDGEDEGLPTYQFSQ</sequence>
<organism evidence="2 3">
    <name type="scientific">Dioscorea zingiberensis</name>
    <dbReference type="NCBI Taxonomy" id="325984"/>
    <lineage>
        <taxon>Eukaryota</taxon>
        <taxon>Viridiplantae</taxon>
        <taxon>Streptophyta</taxon>
        <taxon>Embryophyta</taxon>
        <taxon>Tracheophyta</taxon>
        <taxon>Spermatophyta</taxon>
        <taxon>Magnoliopsida</taxon>
        <taxon>Liliopsida</taxon>
        <taxon>Dioscoreales</taxon>
        <taxon>Dioscoreaceae</taxon>
        <taxon>Dioscorea</taxon>
    </lineage>
</organism>